<dbReference type="InterPro" id="IPR023997">
    <property type="entry name" value="TonB-dep_OMP_SusC/RagA_CS"/>
</dbReference>
<dbReference type="InterPro" id="IPR023996">
    <property type="entry name" value="TonB-dep_OMP_SusC/RagA"/>
</dbReference>
<keyword evidence="10" id="KW-0732">Signal</keyword>
<dbReference type="Gene3D" id="2.60.40.1120">
    <property type="entry name" value="Carboxypeptidase-like, regulatory domain"/>
    <property type="match status" value="1"/>
</dbReference>
<dbReference type="Gene3D" id="2.40.170.20">
    <property type="entry name" value="TonB-dependent receptor, beta-barrel domain"/>
    <property type="match status" value="1"/>
</dbReference>
<keyword evidence="3 8" id="KW-1134">Transmembrane beta strand</keyword>
<feature type="domain" description="TonB-dependent receptor plug" evidence="12">
    <location>
        <begin position="124"/>
        <end position="230"/>
    </location>
</feature>
<evidence type="ECO:0000256" key="7">
    <source>
        <dbReference type="ARBA" id="ARBA00023237"/>
    </source>
</evidence>
<gene>
    <name evidence="13" type="ORF">KK083_02365</name>
</gene>
<dbReference type="RefSeq" id="WP_254160314.1">
    <property type="nucleotide sequence ID" value="NZ_JAHESF010000002.1"/>
</dbReference>
<dbReference type="GO" id="GO:0009279">
    <property type="term" value="C:cell outer membrane"/>
    <property type="evidence" value="ECO:0007669"/>
    <property type="project" value="UniProtKB-SubCell"/>
</dbReference>
<dbReference type="Gene3D" id="2.170.130.10">
    <property type="entry name" value="TonB-dependent receptor, plug domain"/>
    <property type="match status" value="1"/>
</dbReference>
<dbReference type="InterPro" id="IPR012910">
    <property type="entry name" value="Plug_dom"/>
</dbReference>
<dbReference type="InterPro" id="IPR039426">
    <property type="entry name" value="TonB-dep_rcpt-like"/>
</dbReference>
<evidence type="ECO:0000313" key="14">
    <source>
        <dbReference type="Proteomes" id="UP001319200"/>
    </source>
</evidence>
<proteinExistence type="inferred from homology"/>
<organism evidence="13 14">
    <name type="scientific">Chryseosolibacter histidini</name>
    <dbReference type="NCBI Taxonomy" id="2782349"/>
    <lineage>
        <taxon>Bacteria</taxon>
        <taxon>Pseudomonadati</taxon>
        <taxon>Bacteroidota</taxon>
        <taxon>Cytophagia</taxon>
        <taxon>Cytophagales</taxon>
        <taxon>Chryseotaleaceae</taxon>
        <taxon>Chryseosolibacter</taxon>
    </lineage>
</organism>
<sequence length="1108" mass="122692">MTRSLHFTRWLKVTALTLMLAVQFVAHAQVRNITGIVKSDDGSPLPGASIVEKGTSNGTVTDTDGVYKLTVSSSDAVIVVSFIGMTPKEVTVGNQSSINVQMEADLTTLNEVVVVDFGYGTVKKSDLTGAVASLSGKDIERLPISSTAQALTGRLPGVNVLTTDGSPDAEIVIRVRGGGSITQDNSPLYVVDGFIMNSIRDIPPSDIESINVLKDASATAIYGARAANGVVVITTKKPVAGKTVISYSGFLQSKSLPKDRKYEVLSPYEYVMANYEYAKLRSQTDVDNFEKYFGKYDDLELYKNKKPTDWQEELFGDPKMSQYHNLNISGGTDKTKLMLSLTNNTDEGLMLNSAYTRNVINFKFDHQLSKRLKLEAGTRITNTVVDGAGTSGNAQVNIKDAVQTRPVNGIADDLDIDITQIDTDDDFQSFLLSLVNPTKLAEQDWRKRTTNAYVLNTALNWSIIDNLDFKSMFTTSRTFDENLRYYGPLTSESFNNGSSLPIGEKTDNNDFSYRWFNTLSYRLKNQGRHALTFLLGQEISSEGGKSSFIRNENFRVDITPKELFANMQLSNKNTDIQIRTTEKINTNRQSFFGRADYQFNEKYLATATFRTDISSAFAQGNRTGYFPALSLGWKLSSEPFMQATKGLVDDIKLRVSYGTTGNDRVDAGATQFLFSPGTDRGPGWGNVPNVYYSPSSTVLYNPLIKWETTIDRNAGVDFSLVNGRINGSLDFYYKTTKDLLLQTAIPQNTGFAFQWDNMGSTSNRGVELGLNAYIIEKNDFTVSANFNIGMNRARIEELDGSKDRFYQSGWASTDLNNINDFYIRVGGRIGDIYGYETAGYYTVDDFEGYDPATKKYILKEGIANAGTTVGNPNIRPGFLKLVDQPTVDTDGDGIPDSGDGIIDSNDRKVIGNTLPKFQGGFGVNVTWKGFDLQAFFNYQYGNDVYNTGKIQYNQFRRTTYGNLLNTMNSSNRFTYIDVDGSYTGTPGEVVTDLEQLRVMNEGKTMWSHSSHGIAGAVIHSWAVEDGSFIRLNNLSLGYAVPSNIISKLGMTRLRLYATGNNLHLWTKYSGYDPEVSTTRNANRAITPGVDYSSFPRSRSYTVGIDITF</sequence>
<evidence type="ECO:0000256" key="10">
    <source>
        <dbReference type="SAM" id="SignalP"/>
    </source>
</evidence>
<keyword evidence="2 8" id="KW-0813">Transport</keyword>
<comment type="subcellular location">
    <subcellularLocation>
        <location evidence="1 8">Cell outer membrane</location>
        <topology evidence="1 8">Multi-pass membrane protein</topology>
    </subcellularLocation>
</comment>
<dbReference type="NCBIfam" id="TIGR04057">
    <property type="entry name" value="SusC_RagA_signa"/>
    <property type="match status" value="1"/>
</dbReference>
<evidence type="ECO:0000259" key="12">
    <source>
        <dbReference type="Pfam" id="PF07715"/>
    </source>
</evidence>
<dbReference type="SUPFAM" id="SSF56935">
    <property type="entry name" value="Porins"/>
    <property type="match status" value="1"/>
</dbReference>
<evidence type="ECO:0000259" key="11">
    <source>
        <dbReference type="Pfam" id="PF00593"/>
    </source>
</evidence>
<dbReference type="InterPro" id="IPR036942">
    <property type="entry name" value="Beta-barrel_TonB_sf"/>
</dbReference>
<evidence type="ECO:0000256" key="3">
    <source>
        <dbReference type="ARBA" id="ARBA00022452"/>
    </source>
</evidence>
<keyword evidence="13" id="KW-0675">Receptor</keyword>
<dbReference type="Pfam" id="PF07715">
    <property type="entry name" value="Plug"/>
    <property type="match status" value="1"/>
</dbReference>
<feature type="chain" id="PRO_5043002689" evidence="10">
    <location>
        <begin position="29"/>
        <end position="1108"/>
    </location>
</feature>
<evidence type="ECO:0000313" key="13">
    <source>
        <dbReference type="EMBL" id="MBT1695703.1"/>
    </source>
</evidence>
<keyword evidence="4 8" id="KW-0812">Transmembrane</keyword>
<accession>A0AAP2DFV2</accession>
<dbReference type="AlphaFoldDB" id="A0AAP2DFV2"/>
<dbReference type="NCBIfam" id="TIGR04056">
    <property type="entry name" value="OMP_RagA_SusC"/>
    <property type="match status" value="1"/>
</dbReference>
<dbReference type="SUPFAM" id="SSF49464">
    <property type="entry name" value="Carboxypeptidase regulatory domain-like"/>
    <property type="match status" value="1"/>
</dbReference>
<dbReference type="PROSITE" id="PS52016">
    <property type="entry name" value="TONB_DEPENDENT_REC_3"/>
    <property type="match status" value="1"/>
</dbReference>
<comment type="caution">
    <text evidence="13">The sequence shown here is derived from an EMBL/GenBank/DDBJ whole genome shotgun (WGS) entry which is preliminary data.</text>
</comment>
<evidence type="ECO:0000256" key="4">
    <source>
        <dbReference type="ARBA" id="ARBA00022692"/>
    </source>
</evidence>
<evidence type="ECO:0000256" key="9">
    <source>
        <dbReference type="RuleBase" id="RU003357"/>
    </source>
</evidence>
<dbReference type="InterPro" id="IPR000531">
    <property type="entry name" value="Beta-barrel_TonB"/>
</dbReference>
<evidence type="ECO:0000256" key="1">
    <source>
        <dbReference type="ARBA" id="ARBA00004571"/>
    </source>
</evidence>
<dbReference type="Pfam" id="PF00593">
    <property type="entry name" value="TonB_dep_Rec_b-barrel"/>
    <property type="match status" value="1"/>
</dbReference>
<dbReference type="EMBL" id="JAHESF010000002">
    <property type="protein sequence ID" value="MBT1695703.1"/>
    <property type="molecule type" value="Genomic_DNA"/>
</dbReference>
<dbReference type="Proteomes" id="UP001319200">
    <property type="component" value="Unassembled WGS sequence"/>
</dbReference>
<evidence type="ECO:0000256" key="8">
    <source>
        <dbReference type="PROSITE-ProRule" id="PRU01360"/>
    </source>
</evidence>
<protein>
    <submittedName>
        <fullName evidence="13">TonB-dependent receptor</fullName>
    </submittedName>
</protein>
<dbReference type="FunFam" id="2.170.130.10:FF:000008">
    <property type="entry name" value="SusC/RagA family TonB-linked outer membrane protein"/>
    <property type="match status" value="1"/>
</dbReference>
<keyword evidence="7 8" id="KW-0998">Cell outer membrane</keyword>
<dbReference type="InterPro" id="IPR037066">
    <property type="entry name" value="Plug_dom_sf"/>
</dbReference>
<name>A0AAP2DFV2_9BACT</name>
<reference evidence="13 14" key="1">
    <citation type="submission" date="2021-05" db="EMBL/GenBank/DDBJ databases">
        <title>A Polyphasic approach of four new species of the genus Ohtaekwangia: Ohtaekwangia histidinii sp. nov., Ohtaekwangia cretensis sp. nov., Ohtaekwangia indiensis sp. nov., Ohtaekwangia reichenbachii sp. nov. from diverse environment.</title>
        <authorList>
            <person name="Octaviana S."/>
        </authorList>
    </citation>
    <scope>NUCLEOTIDE SEQUENCE [LARGE SCALE GENOMIC DNA]</scope>
    <source>
        <strain evidence="13 14">PWU4</strain>
    </source>
</reference>
<evidence type="ECO:0000256" key="2">
    <source>
        <dbReference type="ARBA" id="ARBA00022448"/>
    </source>
</evidence>
<dbReference type="Pfam" id="PF13715">
    <property type="entry name" value="CarbopepD_reg_2"/>
    <property type="match status" value="1"/>
</dbReference>
<keyword evidence="5 9" id="KW-0798">TonB box</keyword>
<evidence type="ECO:0000256" key="6">
    <source>
        <dbReference type="ARBA" id="ARBA00023136"/>
    </source>
</evidence>
<dbReference type="InterPro" id="IPR008969">
    <property type="entry name" value="CarboxyPept-like_regulatory"/>
</dbReference>
<keyword evidence="14" id="KW-1185">Reference proteome</keyword>
<keyword evidence="6 8" id="KW-0472">Membrane</keyword>
<feature type="domain" description="TonB-dependent receptor-like beta-barrel" evidence="11">
    <location>
        <begin position="440"/>
        <end position="854"/>
    </location>
</feature>
<feature type="signal peptide" evidence="10">
    <location>
        <begin position="1"/>
        <end position="28"/>
    </location>
</feature>
<evidence type="ECO:0000256" key="5">
    <source>
        <dbReference type="ARBA" id="ARBA00023077"/>
    </source>
</evidence>
<comment type="similarity">
    <text evidence="8 9">Belongs to the TonB-dependent receptor family.</text>
</comment>